<feature type="compositionally biased region" description="Basic and acidic residues" evidence="1">
    <location>
        <begin position="1"/>
        <end position="20"/>
    </location>
</feature>
<organism evidence="2 3">
    <name type="scientific">Ameca splendens</name>
    <dbReference type="NCBI Taxonomy" id="208324"/>
    <lineage>
        <taxon>Eukaryota</taxon>
        <taxon>Metazoa</taxon>
        <taxon>Chordata</taxon>
        <taxon>Craniata</taxon>
        <taxon>Vertebrata</taxon>
        <taxon>Euteleostomi</taxon>
        <taxon>Actinopterygii</taxon>
        <taxon>Neopterygii</taxon>
        <taxon>Teleostei</taxon>
        <taxon>Neoteleostei</taxon>
        <taxon>Acanthomorphata</taxon>
        <taxon>Ovalentaria</taxon>
        <taxon>Atherinomorphae</taxon>
        <taxon>Cyprinodontiformes</taxon>
        <taxon>Goodeidae</taxon>
        <taxon>Ameca</taxon>
    </lineage>
</organism>
<keyword evidence="3" id="KW-1185">Reference proteome</keyword>
<evidence type="ECO:0000313" key="2">
    <source>
        <dbReference type="EMBL" id="MEQ2280623.1"/>
    </source>
</evidence>
<proteinExistence type="predicted"/>
<reference evidence="2 3" key="1">
    <citation type="submission" date="2021-06" db="EMBL/GenBank/DDBJ databases">
        <authorList>
            <person name="Palmer J.M."/>
        </authorList>
    </citation>
    <scope>NUCLEOTIDE SEQUENCE [LARGE SCALE GENOMIC DNA]</scope>
    <source>
        <strain evidence="2 3">AS_MEX2019</strain>
        <tissue evidence="2">Muscle</tissue>
    </source>
</reference>
<feature type="region of interest" description="Disordered" evidence="1">
    <location>
        <begin position="1"/>
        <end position="29"/>
    </location>
</feature>
<accession>A0ABV0XGU1</accession>
<dbReference type="Proteomes" id="UP001469553">
    <property type="component" value="Unassembled WGS sequence"/>
</dbReference>
<comment type="caution">
    <text evidence="2">The sequence shown here is derived from an EMBL/GenBank/DDBJ whole genome shotgun (WGS) entry which is preliminary data.</text>
</comment>
<name>A0ABV0XGU1_9TELE</name>
<gene>
    <name evidence="2" type="ORF">AMECASPLE_021838</name>
</gene>
<protein>
    <submittedName>
        <fullName evidence="2">Uncharacterized protein</fullName>
    </submittedName>
</protein>
<sequence length="85" mass="8922">MVSPHHDTTSYLEASERTSELGHSGTGRTGRKSLFQLGGAIGGAVQLCGSETAAQVVTGQTCRLHIHTAPPCGGKQFCCSFTSWK</sequence>
<evidence type="ECO:0000256" key="1">
    <source>
        <dbReference type="SAM" id="MobiDB-lite"/>
    </source>
</evidence>
<evidence type="ECO:0000313" key="3">
    <source>
        <dbReference type="Proteomes" id="UP001469553"/>
    </source>
</evidence>
<dbReference type="EMBL" id="JAHRIP010001908">
    <property type="protein sequence ID" value="MEQ2280623.1"/>
    <property type="molecule type" value="Genomic_DNA"/>
</dbReference>
<feature type="non-terminal residue" evidence="2">
    <location>
        <position position="85"/>
    </location>
</feature>